<evidence type="ECO:0000313" key="5">
    <source>
        <dbReference type="WBParaSite" id="jg17386"/>
    </source>
</evidence>
<dbReference type="Gene3D" id="2.60.120.290">
    <property type="entry name" value="Spermadhesin, CUB domain"/>
    <property type="match status" value="1"/>
</dbReference>
<dbReference type="WBParaSite" id="jg17386">
    <property type="protein sequence ID" value="jg17386"/>
    <property type="gene ID" value="jg17386"/>
</dbReference>
<evidence type="ECO:0000313" key="4">
    <source>
        <dbReference type="Proteomes" id="UP000887574"/>
    </source>
</evidence>
<accession>A0A915D909</accession>
<keyword evidence="4" id="KW-1185">Reference proteome</keyword>
<keyword evidence="1" id="KW-1015">Disulfide bond</keyword>
<evidence type="ECO:0000256" key="2">
    <source>
        <dbReference type="PROSITE-ProRule" id="PRU00059"/>
    </source>
</evidence>
<organism evidence="4 5">
    <name type="scientific">Ditylenchus dipsaci</name>
    <dbReference type="NCBI Taxonomy" id="166011"/>
    <lineage>
        <taxon>Eukaryota</taxon>
        <taxon>Metazoa</taxon>
        <taxon>Ecdysozoa</taxon>
        <taxon>Nematoda</taxon>
        <taxon>Chromadorea</taxon>
        <taxon>Rhabditida</taxon>
        <taxon>Tylenchina</taxon>
        <taxon>Tylenchomorpha</taxon>
        <taxon>Sphaerularioidea</taxon>
        <taxon>Anguinidae</taxon>
        <taxon>Anguininae</taxon>
        <taxon>Ditylenchus</taxon>
    </lineage>
</organism>
<dbReference type="PROSITE" id="PS01180">
    <property type="entry name" value="CUB"/>
    <property type="match status" value="1"/>
</dbReference>
<dbReference type="SUPFAM" id="SSF49854">
    <property type="entry name" value="Spermadhesin, CUB domain"/>
    <property type="match status" value="1"/>
</dbReference>
<reference evidence="5" key="1">
    <citation type="submission" date="2022-11" db="UniProtKB">
        <authorList>
            <consortium name="WormBaseParasite"/>
        </authorList>
    </citation>
    <scope>IDENTIFICATION</scope>
</reference>
<dbReference type="InterPro" id="IPR035914">
    <property type="entry name" value="Sperma_CUB_dom_sf"/>
</dbReference>
<name>A0A915D909_9BILA</name>
<feature type="domain" description="CUB" evidence="3">
    <location>
        <begin position="7"/>
        <end position="124"/>
    </location>
</feature>
<sequence length="163" mass="17790">MFTDPSCGLIEAGNNGVISLKNEAESTTFCQWALKADDPWKTFALEFEDLDLDDGNTLPGQKCGDQLYIYGVKGVENPIPCGPNDQSLIGESVRSNSNVLFIEYRGNRLPSRSHKGPTLKYRTIGSPVSNEIQTFSSQQVSSGLAPTSSSWWTVLALLPALLF</sequence>
<protein>
    <submittedName>
        <fullName evidence="5">CUB domain-containing protein</fullName>
    </submittedName>
</protein>
<dbReference type="InterPro" id="IPR000859">
    <property type="entry name" value="CUB_dom"/>
</dbReference>
<evidence type="ECO:0000256" key="1">
    <source>
        <dbReference type="ARBA" id="ARBA00023157"/>
    </source>
</evidence>
<dbReference type="AlphaFoldDB" id="A0A915D909"/>
<proteinExistence type="predicted"/>
<evidence type="ECO:0000259" key="3">
    <source>
        <dbReference type="PROSITE" id="PS01180"/>
    </source>
</evidence>
<dbReference type="Proteomes" id="UP000887574">
    <property type="component" value="Unplaced"/>
</dbReference>
<comment type="caution">
    <text evidence="2">Lacks conserved residue(s) required for the propagation of feature annotation.</text>
</comment>